<dbReference type="AlphaFoldDB" id="A0A014LVQ4"/>
<gene>
    <name evidence="2" type="ORF">BG55_21925</name>
</gene>
<accession>A0A014LVQ4</accession>
<comment type="caution">
    <text evidence="2">The sequence shown here is derived from an EMBL/GenBank/DDBJ whole genome shotgun (WGS) entry which is preliminary data.</text>
</comment>
<feature type="region of interest" description="Disordered" evidence="1">
    <location>
        <begin position="157"/>
        <end position="180"/>
    </location>
</feature>
<reference evidence="2 3" key="1">
    <citation type="submission" date="2014-02" db="EMBL/GenBank/DDBJ databases">
        <title>Draft genome of Erwinia mallotivora strain BT-MARDI, a papaya dieback pathogen.</title>
        <authorList>
            <person name="Redzuan R."/>
            <person name="Abu Bakar N."/>
            <person name="Badrun R."/>
            <person name="Mohd Raih M.F."/>
            <person name="Rozano L."/>
            <person name="Mat Amin N."/>
        </authorList>
    </citation>
    <scope>NUCLEOTIDE SEQUENCE [LARGE SCALE GENOMIC DNA]</scope>
    <source>
        <strain evidence="2 3">BT-MARDI</strain>
    </source>
</reference>
<dbReference type="Proteomes" id="UP000019918">
    <property type="component" value="Unassembled WGS sequence"/>
</dbReference>
<keyword evidence="3" id="KW-1185">Reference proteome</keyword>
<dbReference type="PATRIC" id="fig|69222.5.peg.4477"/>
<protein>
    <submittedName>
        <fullName evidence="2">Uncharacterized protein</fullName>
    </submittedName>
</protein>
<evidence type="ECO:0000256" key="1">
    <source>
        <dbReference type="SAM" id="MobiDB-lite"/>
    </source>
</evidence>
<sequence>MGPLKTEGSIDSQKIYSDLSSGYKNGEKKNPEGFSKNLSSVINISEDKPILTKPELLVSSSPKTSDTLLTLFTAKIKSVFGISTNRQAYASDGDVEKEIFLKDGRTHKMILEQEKTKKTNNSWAGKNNSSVKKIIVYSAAVAAILGLGYFSREMLSGENSSHDEGLPDGLKPDNSSDMSTIEGLEKGVSQAYSGWKSEYSNTPVVKFGSDDAELSGSGDGNDYDSEYGNGYDSEYSSGYKDDNDRVD</sequence>
<organism evidence="2 3">
    <name type="scientific">Erwinia mallotivora</name>
    <dbReference type="NCBI Taxonomy" id="69222"/>
    <lineage>
        <taxon>Bacteria</taxon>
        <taxon>Pseudomonadati</taxon>
        <taxon>Pseudomonadota</taxon>
        <taxon>Gammaproteobacteria</taxon>
        <taxon>Enterobacterales</taxon>
        <taxon>Erwiniaceae</taxon>
        <taxon>Erwinia</taxon>
    </lineage>
</organism>
<dbReference type="RefSeq" id="WP_034941502.1">
    <property type="nucleotide sequence ID" value="NZ_JFHN01000075.1"/>
</dbReference>
<name>A0A014LVQ4_9GAMM</name>
<feature type="region of interest" description="Disordered" evidence="1">
    <location>
        <begin position="206"/>
        <end position="247"/>
    </location>
</feature>
<evidence type="ECO:0000313" key="2">
    <source>
        <dbReference type="EMBL" id="EXU73646.1"/>
    </source>
</evidence>
<evidence type="ECO:0000313" key="3">
    <source>
        <dbReference type="Proteomes" id="UP000019918"/>
    </source>
</evidence>
<dbReference type="EMBL" id="JFHN01000075">
    <property type="protein sequence ID" value="EXU73646.1"/>
    <property type="molecule type" value="Genomic_DNA"/>
</dbReference>
<proteinExistence type="predicted"/>